<dbReference type="RefSeq" id="WP_086540192.1">
    <property type="nucleotide sequence ID" value="NZ_MSSW01000008.1"/>
</dbReference>
<name>A0A3E0DU44_9BACT</name>
<reference evidence="2 3" key="1">
    <citation type="submission" date="2018-08" db="EMBL/GenBank/DDBJ databases">
        <title>Genomic Encyclopedia of Archaeal and Bacterial Type Strains, Phase II (KMG-II): from individual species to whole genera.</title>
        <authorList>
            <person name="Goeker M."/>
        </authorList>
    </citation>
    <scope>NUCLEOTIDE SEQUENCE [LARGE SCALE GENOMIC DNA]</scope>
    <source>
        <strain evidence="2 3">DSM 15986</strain>
    </source>
</reference>
<dbReference type="Proteomes" id="UP000256405">
    <property type="component" value="Unassembled WGS sequence"/>
</dbReference>
<comment type="caution">
    <text evidence="2">The sequence shown here is derived from an EMBL/GenBank/DDBJ whole genome shotgun (WGS) entry which is preliminary data.</text>
</comment>
<evidence type="ECO:0000259" key="1">
    <source>
        <dbReference type="Pfam" id="PF04264"/>
    </source>
</evidence>
<protein>
    <submittedName>
        <fullName evidence="2">YceI-like domain-containing protein</fullName>
    </submittedName>
</protein>
<accession>A0A3E0DU44</accession>
<evidence type="ECO:0000313" key="2">
    <source>
        <dbReference type="EMBL" id="REG87089.1"/>
    </source>
</evidence>
<keyword evidence="3" id="KW-1185">Reference proteome</keyword>
<dbReference type="EMBL" id="QUNF01000011">
    <property type="protein sequence ID" value="REG87089.1"/>
    <property type="molecule type" value="Genomic_DNA"/>
</dbReference>
<dbReference type="InterPro" id="IPR036761">
    <property type="entry name" value="TTHA0802/YceI-like_sf"/>
</dbReference>
<evidence type="ECO:0000313" key="3">
    <source>
        <dbReference type="Proteomes" id="UP000256405"/>
    </source>
</evidence>
<feature type="domain" description="Lipid/polyisoprenoid-binding YceI-like" evidence="1">
    <location>
        <begin position="62"/>
        <end position="193"/>
    </location>
</feature>
<gene>
    <name evidence="2" type="ORF">C8N25_11168</name>
</gene>
<dbReference type="AlphaFoldDB" id="A0A3E0DU44"/>
<sequence>MTIQHLILIFNLVFISLITPEEEVINWKITSDSLLEILGTTNVSKFQCENYSNSGTEYLTQRLTANHGEVGQWNGEVLITSTNFDCNNAFLTKDFKKTIEVDQYPTIKVKFLSLTKESETVNQKNLTGEIEITMVGISKKYPISCVFLSKNGDNALFSGERKILLSDFNIEPPVKFLGAVRVQDSIMVNFSLVLEKQS</sequence>
<dbReference type="OrthoDB" id="9794147at2"/>
<dbReference type="Gene3D" id="2.40.128.110">
    <property type="entry name" value="Lipid/polyisoprenoid-binding, YceI-like"/>
    <property type="match status" value="1"/>
</dbReference>
<dbReference type="SUPFAM" id="SSF101874">
    <property type="entry name" value="YceI-like"/>
    <property type="match status" value="1"/>
</dbReference>
<dbReference type="InterPro" id="IPR007372">
    <property type="entry name" value="Lipid/polyisoprenoid-bd_YceI"/>
</dbReference>
<dbReference type="Pfam" id="PF04264">
    <property type="entry name" value="YceI"/>
    <property type="match status" value="1"/>
</dbReference>
<proteinExistence type="predicted"/>
<organism evidence="2 3">
    <name type="scientific">Algoriphagus antarcticus</name>
    <dbReference type="NCBI Taxonomy" id="238540"/>
    <lineage>
        <taxon>Bacteria</taxon>
        <taxon>Pseudomonadati</taxon>
        <taxon>Bacteroidota</taxon>
        <taxon>Cytophagia</taxon>
        <taxon>Cytophagales</taxon>
        <taxon>Cyclobacteriaceae</taxon>
        <taxon>Algoriphagus</taxon>
    </lineage>
</organism>